<feature type="region of interest" description="Disordered" evidence="4">
    <location>
        <begin position="1"/>
        <end position="51"/>
    </location>
</feature>
<reference evidence="6 7" key="1">
    <citation type="submission" date="2019-07" db="EMBL/GenBank/DDBJ databases">
        <title>Genome assembly of two rare yeast pathogens: Diutina rugosa and Trichomonascus ciferrii.</title>
        <authorList>
            <person name="Mixao V."/>
            <person name="Saus E."/>
            <person name="Hansen A."/>
            <person name="Lass-Flor C."/>
            <person name="Gabaldon T."/>
        </authorList>
    </citation>
    <scope>NUCLEOTIDE SEQUENCE [LARGE SCALE GENOMIC DNA]</scope>
    <source>
        <strain evidence="6 7">CBS 613</strain>
    </source>
</reference>
<dbReference type="PROSITE" id="PS00678">
    <property type="entry name" value="WD_REPEATS_1"/>
    <property type="match status" value="1"/>
</dbReference>
<dbReference type="InterPro" id="IPR014720">
    <property type="entry name" value="dsRBD_dom"/>
</dbReference>
<dbReference type="GO" id="GO:0005669">
    <property type="term" value="C:transcription factor TFIID complex"/>
    <property type="evidence" value="ECO:0007669"/>
    <property type="project" value="TreeGrafter"/>
</dbReference>
<evidence type="ECO:0000313" key="7">
    <source>
        <dbReference type="Proteomes" id="UP000449547"/>
    </source>
</evidence>
<proteinExistence type="predicted"/>
<feature type="domain" description="DRBM" evidence="5">
    <location>
        <begin position="620"/>
        <end position="672"/>
    </location>
</feature>
<feature type="repeat" description="WD" evidence="3">
    <location>
        <begin position="415"/>
        <end position="447"/>
    </location>
</feature>
<dbReference type="InterPro" id="IPR036322">
    <property type="entry name" value="WD40_repeat_dom_sf"/>
</dbReference>
<dbReference type="GeneID" id="54782751"/>
<evidence type="ECO:0000256" key="2">
    <source>
        <dbReference type="ARBA" id="ARBA00022737"/>
    </source>
</evidence>
<dbReference type="Pfam" id="PF00400">
    <property type="entry name" value="WD40"/>
    <property type="match status" value="5"/>
</dbReference>
<dbReference type="AlphaFoldDB" id="A0A642UIU3"/>
<dbReference type="Gene3D" id="2.130.10.10">
    <property type="entry name" value="YVTN repeat-like/Quinoprotein amine dehydrogenase"/>
    <property type="match status" value="1"/>
</dbReference>
<sequence length="682" mass="74775">MSTGSDPPLPPENLMSASSASSSGNDCQPVDDIKRNTSTNQQTESQRHTEETVRKLQSVLNELKAQNIELEGGNGYVQLGHAIVTAIHEHPTINAFVSKITNELSSPTNLPALTNGPVSQSITSSAPGPTSLQAGSSNVFNPAYKAFHGKPTPSFIDNARTDPRHMKIDNNYIVWYNPELKRDLDIRLLHQFNLLRKVDCVGLSKDGNVIAIGCTSSTYLYDMNSFSRVATLTVDDDCHRTEGSGCINSLCFSPDGNYLAIAKQMNIYIFDLNTSRVQKTLRLSTGEVVSLDYFPDGCKLLSGSKDGFVVVWTLETSDFLMNYHEKSVNTVAVSQDGDFYAVGFGDNTVGVWDADSELKAQFSGAKQFNRHRKQVLSVKFADDSGKVLSSSADATAKLWNFTNINQLSSSCEVTYEGHGDSVNSICLMPNIGCVISGSQDGKVICWNKTTGHPRLMLQAQDKPVTSVVAFVKPGSSRGILVSSSNEDFNVRVWEVYAEPTSAPISKPGDVLRCMTEELVKQASSNRTAHRPTRPRAAVKPAQPAQSSRAFNISSRFKIAKTPVQPASSYLNAYISTPISYAENLARFERIDWTLFPIQADHVLPAGTRPNVQAGFWLKKLCKRRLGVQPRYHFEYKQNQIKATITLKGHDLSTASASSKCDAEHLAAMAITEYPAARETLFD</sequence>
<evidence type="ECO:0000256" key="1">
    <source>
        <dbReference type="ARBA" id="ARBA00022574"/>
    </source>
</evidence>
<name>A0A642UIU3_DIURU</name>
<protein>
    <recommendedName>
        <fullName evidence="5">DRBM domain-containing protein</fullName>
    </recommendedName>
</protein>
<gene>
    <name evidence="6" type="ORF">DIURU_004100</name>
</gene>
<evidence type="ECO:0000256" key="4">
    <source>
        <dbReference type="SAM" id="MobiDB-lite"/>
    </source>
</evidence>
<dbReference type="Proteomes" id="UP000449547">
    <property type="component" value="Unassembled WGS sequence"/>
</dbReference>
<dbReference type="PROSITE" id="PS50082">
    <property type="entry name" value="WD_REPEATS_2"/>
    <property type="match status" value="4"/>
</dbReference>
<accession>A0A642UIU3</accession>
<dbReference type="InterPro" id="IPR019775">
    <property type="entry name" value="WD40_repeat_CS"/>
</dbReference>
<dbReference type="PANTHER" id="PTHR19879:SF1">
    <property type="entry name" value="CANNONBALL-RELATED"/>
    <property type="match status" value="1"/>
</dbReference>
<dbReference type="OrthoDB" id="10251741at2759"/>
<comment type="caution">
    <text evidence="6">The sequence shown here is derived from an EMBL/GenBank/DDBJ whole genome shotgun (WGS) entry which is preliminary data.</text>
</comment>
<keyword evidence="2" id="KW-0677">Repeat</keyword>
<evidence type="ECO:0000313" key="6">
    <source>
        <dbReference type="EMBL" id="KAA8899843.1"/>
    </source>
</evidence>
<evidence type="ECO:0000259" key="5">
    <source>
        <dbReference type="Pfam" id="PF00035"/>
    </source>
</evidence>
<dbReference type="RefSeq" id="XP_034011121.1">
    <property type="nucleotide sequence ID" value="XM_034156937.1"/>
</dbReference>
<dbReference type="InterPro" id="IPR001680">
    <property type="entry name" value="WD40_rpt"/>
</dbReference>
<dbReference type="PROSITE" id="PS50294">
    <property type="entry name" value="WD_REPEATS_REGION"/>
    <property type="match status" value="4"/>
</dbReference>
<dbReference type="PANTHER" id="PTHR19879">
    <property type="entry name" value="TRANSCRIPTION INITIATION FACTOR TFIID"/>
    <property type="match status" value="1"/>
</dbReference>
<dbReference type="EMBL" id="SWFT01000120">
    <property type="protein sequence ID" value="KAA8899843.1"/>
    <property type="molecule type" value="Genomic_DNA"/>
</dbReference>
<feature type="repeat" description="WD" evidence="3">
    <location>
        <begin position="368"/>
        <end position="409"/>
    </location>
</feature>
<feature type="repeat" description="WD" evidence="3">
    <location>
        <begin position="321"/>
        <end position="356"/>
    </location>
</feature>
<dbReference type="SMART" id="SM00320">
    <property type="entry name" value="WD40"/>
    <property type="match status" value="7"/>
</dbReference>
<organism evidence="6 7">
    <name type="scientific">Diutina rugosa</name>
    <name type="common">Yeast</name>
    <name type="synonym">Candida rugosa</name>
    <dbReference type="NCBI Taxonomy" id="5481"/>
    <lineage>
        <taxon>Eukaryota</taxon>
        <taxon>Fungi</taxon>
        <taxon>Dikarya</taxon>
        <taxon>Ascomycota</taxon>
        <taxon>Saccharomycotina</taxon>
        <taxon>Pichiomycetes</taxon>
        <taxon>Debaryomycetaceae</taxon>
        <taxon>Diutina</taxon>
    </lineage>
</organism>
<feature type="repeat" description="WD" evidence="3">
    <location>
        <begin position="281"/>
        <end position="322"/>
    </location>
</feature>
<dbReference type="VEuPathDB" id="FungiDB:DIURU_004100"/>
<keyword evidence="7" id="KW-1185">Reference proteome</keyword>
<evidence type="ECO:0000256" key="3">
    <source>
        <dbReference type="PROSITE-ProRule" id="PRU00221"/>
    </source>
</evidence>
<dbReference type="GO" id="GO:0016251">
    <property type="term" value="F:RNA polymerase II general transcription initiation factor activity"/>
    <property type="evidence" value="ECO:0007669"/>
    <property type="project" value="TreeGrafter"/>
</dbReference>
<feature type="region of interest" description="Disordered" evidence="4">
    <location>
        <begin position="522"/>
        <end position="544"/>
    </location>
</feature>
<dbReference type="InterPro" id="IPR015943">
    <property type="entry name" value="WD40/YVTN_repeat-like_dom_sf"/>
</dbReference>
<dbReference type="SUPFAM" id="SSF50978">
    <property type="entry name" value="WD40 repeat-like"/>
    <property type="match status" value="1"/>
</dbReference>
<dbReference type="Pfam" id="PF00035">
    <property type="entry name" value="dsrm"/>
    <property type="match status" value="1"/>
</dbReference>
<dbReference type="GO" id="GO:0006367">
    <property type="term" value="P:transcription initiation at RNA polymerase II promoter"/>
    <property type="evidence" value="ECO:0007669"/>
    <property type="project" value="TreeGrafter"/>
</dbReference>
<keyword evidence="1 3" id="KW-0853">WD repeat</keyword>
<dbReference type="CDD" id="cd00200">
    <property type="entry name" value="WD40"/>
    <property type="match status" value="1"/>
</dbReference>